<feature type="transmembrane region" description="Helical" evidence="5">
    <location>
        <begin position="193"/>
        <end position="221"/>
    </location>
</feature>
<name>A0A8S1KS51_PARPR</name>
<dbReference type="OMA" id="NWILVIF"/>
<comment type="caution">
    <text evidence="6">The sequence shown here is derived from an EMBL/GenBank/DDBJ whole genome shotgun (WGS) entry which is preliminary data.</text>
</comment>
<dbReference type="PANTHER" id="PTHR12703:SF4">
    <property type="entry name" value="TRANSMEMBRANE PROTEIN 33"/>
    <property type="match status" value="1"/>
</dbReference>
<evidence type="ECO:0000313" key="7">
    <source>
        <dbReference type="Proteomes" id="UP000688137"/>
    </source>
</evidence>
<evidence type="ECO:0000256" key="5">
    <source>
        <dbReference type="SAM" id="Phobius"/>
    </source>
</evidence>
<dbReference type="GO" id="GO:0071786">
    <property type="term" value="P:endoplasmic reticulum tubular network organization"/>
    <property type="evidence" value="ECO:0007669"/>
    <property type="project" value="TreeGrafter"/>
</dbReference>
<dbReference type="Proteomes" id="UP000688137">
    <property type="component" value="Unassembled WGS sequence"/>
</dbReference>
<evidence type="ECO:0000256" key="1">
    <source>
        <dbReference type="ARBA" id="ARBA00004141"/>
    </source>
</evidence>
<comment type="subcellular location">
    <subcellularLocation>
        <location evidence="1">Membrane</location>
        <topology evidence="1">Multi-pass membrane protein</topology>
    </subcellularLocation>
</comment>
<dbReference type="GO" id="GO:0016020">
    <property type="term" value="C:membrane"/>
    <property type="evidence" value="ECO:0007669"/>
    <property type="project" value="UniProtKB-SubCell"/>
</dbReference>
<dbReference type="PANTHER" id="PTHR12703">
    <property type="entry name" value="TRANSMEMBRANE PROTEIN 33"/>
    <property type="match status" value="1"/>
</dbReference>
<dbReference type="GO" id="GO:0061024">
    <property type="term" value="P:membrane organization"/>
    <property type="evidence" value="ECO:0007669"/>
    <property type="project" value="TreeGrafter"/>
</dbReference>
<sequence length="267" mass="32747">MYEDYDFSKDEKWNFYIKSADNSISKERIEYLKQIWYKENVNKKHQIDNNKISNVKEESKLPYYTYSTENIFKMSFMLLLFMQGVAQIFGYLFNFLALQRQIRNTQVQQKKQYVKLLINNEFFHNLVFLFLFHFFERMHNILIYSPILVHSWVGISEFLFLHHKSIYERMQRYIDKTKQNKELIMIQKQKMEIMLFPVLLFARLFFDIGNWIIVILYLVFLKLKYHTNNRSKVAWIQIDYCIESILPIFIVSSYRELRQIAVNFFVE</sequence>
<dbReference type="AlphaFoldDB" id="A0A8S1KS51"/>
<feature type="transmembrane region" description="Helical" evidence="5">
    <location>
        <begin position="71"/>
        <end position="96"/>
    </location>
</feature>
<evidence type="ECO:0000313" key="6">
    <source>
        <dbReference type="EMBL" id="CAD8057221.1"/>
    </source>
</evidence>
<gene>
    <name evidence="6" type="ORF">PPRIM_AZ9-3.1.T0250332</name>
</gene>
<evidence type="ECO:0000256" key="3">
    <source>
        <dbReference type="ARBA" id="ARBA00022989"/>
    </source>
</evidence>
<keyword evidence="3 5" id="KW-1133">Transmembrane helix</keyword>
<accession>A0A8S1KS51</accession>
<feature type="transmembrane region" description="Helical" evidence="5">
    <location>
        <begin position="116"/>
        <end position="135"/>
    </location>
</feature>
<evidence type="ECO:0000256" key="4">
    <source>
        <dbReference type="ARBA" id="ARBA00023136"/>
    </source>
</evidence>
<evidence type="ECO:0000256" key="2">
    <source>
        <dbReference type="ARBA" id="ARBA00022692"/>
    </source>
</evidence>
<keyword evidence="7" id="KW-1185">Reference proteome</keyword>
<feature type="transmembrane region" description="Helical" evidence="5">
    <location>
        <begin position="141"/>
        <end position="161"/>
    </location>
</feature>
<proteinExistence type="predicted"/>
<protein>
    <submittedName>
        <fullName evidence="6">Uncharacterized protein</fullName>
    </submittedName>
</protein>
<dbReference type="GO" id="GO:0005783">
    <property type="term" value="C:endoplasmic reticulum"/>
    <property type="evidence" value="ECO:0007669"/>
    <property type="project" value="TreeGrafter"/>
</dbReference>
<organism evidence="6 7">
    <name type="scientific">Paramecium primaurelia</name>
    <dbReference type="NCBI Taxonomy" id="5886"/>
    <lineage>
        <taxon>Eukaryota</taxon>
        <taxon>Sar</taxon>
        <taxon>Alveolata</taxon>
        <taxon>Ciliophora</taxon>
        <taxon>Intramacronucleata</taxon>
        <taxon>Oligohymenophorea</taxon>
        <taxon>Peniculida</taxon>
        <taxon>Parameciidae</taxon>
        <taxon>Paramecium</taxon>
    </lineage>
</organism>
<reference evidence="6" key="1">
    <citation type="submission" date="2021-01" db="EMBL/GenBank/DDBJ databases">
        <authorList>
            <consortium name="Genoscope - CEA"/>
            <person name="William W."/>
        </authorList>
    </citation>
    <scope>NUCLEOTIDE SEQUENCE</scope>
</reference>
<dbReference type="EMBL" id="CAJJDM010000023">
    <property type="protein sequence ID" value="CAD8057221.1"/>
    <property type="molecule type" value="Genomic_DNA"/>
</dbReference>
<keyword evidence="2 5" id="KW-0812">Transmembrane</keyword>
<keyword evidence="4 5" id="KW-0472">Membrane</keyword>
<feature type="transmembrane region" description="Helical" evidence="5">
    <location>
        <begin position="233"/>
        <end position="251"/>
    </location>
</feature>
<dbReference type="InterPro" id="IPR051645">
    <property type="entry name" value="PER33/POM33_regulator"/>
</dbReference>